<dbReference type="Gene3D" id="3.10.450.540">
    <property type="match status" value="2"/>
</dbReference>
<dbReference type="CDD" id="cd16386">
    <property type="entry name" value="TcpC_N"/>
    <property type="match status" value="1"/>
</dbReference>
<keyword evidence="2" id="KW-1185">Reference proteome</keyword>
<dbReference type="RefSeq" id="WP_005552011.1">
    <property type="nucleotide sequence ID" value="NZ_JAMDLX010000076.1"/>
</dbReference>
<dbReference type="CDD" id="cd16428">
    <property type="entry name" value="TcpC_C"/>
    <property type="match status" value="1"/>
</dbReference>
<dbReference type="Proteomes" id="UP001527181">
    <property type="component" value="Unassembled WGS sequence"/>
</dbReference>
<comment type="caution">
    <text evidence="1">The sequence shown here is derived from an EMBL/GenBank/DDBJ whole genome shotgun (WGS) entry which is preliminary data.</text>
</comment>
<protein>
    <submittedName>
        <fullName evidence="1">Conjugal transfer protein</fullName>
    </submittedName>
</protein>
<dbReference type="InterPro" id="IPR024735">
    <property type="entry name" value="TcpC"/>
</dbReference>
<dbReference type="Pfam" id="PF12642">
    <property type="entry name" value="TpcC"/>
    <property type="match status" value="1"/>
</dbReference>
<accession>A0ABT4H7F9</accession>
<evidence type="ECO:0000313" key="2">
    <source>
        <dbReference type="Proteomes" id="UP001527181"/>
    </source>
</evidence>
<dbReference type="InterPro" id="IPR035628">
    <property type="entry name" value="TcpC_C"/>
</dbReference>
<sequence length="294" mass="33845">MKRNAPKSLTPKKLSRMCFWIFLLYVGMASTVALSRSAPSITIDDIKNINTENPALTAGAESFAHNFAYQYFSWAPDRQAVEERRVRLDPYLARDVDRQAGVVTSDLVSSSKLVKSQVWSKKKVADDQAELTLRVQYITTVGKNAVTQLKYFVVPVVAKGENFLVYDIPRFVKPPDPITFEKNDTNQLASESDRELVREVGTFLESFFKIYATGTQEEIKYFSRGEIEGLQRELSFSKIDDINVYAVDKESKKNTYFVKTKVKFIDKDQTVFTYPFEMRIQKEAERWFVVELKN</sequence>
<name>A0ABT4H7F9_PAEAL</name>
<organism evidence="1 2">
    <name type="scientific">Paenibacillus alvei</name>
    <name type="common">Bacillus alvei</name>
    <dbReference type="NCBI Taxonomy" id="44250"/>
    <lineage>
        <taxon>Bacteria</taxon>
        <taxon>Bacillati</taxon>
        <taxon>Bacillota</taxon>
        <taxon>Bacilli</taxon>
        <taxon>Bacillales</taxon>
        <taxon>Paenibacillaceae</taxon>
        <taxon>Paenibacillus</taxon>
    </lineage>
</organism>
<evidence type="ECO:0000313" key="1">
    <source>
        <dbReference type="EMBL" id="MCY9764913.1"/>
    </source>
</evidence>
<reference evidence="1 2" key="1">
    <citation type="submission" date="2022-05" db="EMBL/GenBank/DDBJ databases">
        <title>Genome Sequencing of Bee-Associated Microbes.</title>
        <authorList>
            <person name="Dunlap C."/>
        </authorList>
    </citation>
    <scope>NUCLEOTIDE SEQUENCE [LARGE SCALE GENOMIC DNA]</scope>
    <source>
        <strain evidence="1 2">NRRL B-04010</strain>
    </source>
</reference>
<proteinExistence type="predicted"/>
<gene>
    <name evidence="1" type="ORF">M5X12_30930</name>
</gene>
<dbReference type="EMBL" id="JAMDNP010000134">
    <property type="protein sequence ID" value="MCY9764913.1"/>
    <property type="molecule type" value="Genomic_DNA"/>
</dbReference>
<dbReference type="GeneID" id="94492197"/>